<dbReference type="EMBL" id="VJMI01007998">
    <property type="protein sequence ID" value="KAF0762436.1"/>
    <property type="molecule type" value="Genomic_DNA"/>
</dbReference>
<name>A0A6A5AU68_APHAT</name>
<feature type="domain" description="W2" evidence="1">
    <location>
        <begin position="1"/>
        <end position="84"/>
    </location>
</feature>
<dbReference type="AlphaFoldDB" id="A0A6A5AU68"/>
<feature type="non-terminal residue" evidence="2">
    <location>
        <position position="1"/>
    </location>
</feature>
<dbReference type="SUPFAM" id="SSF48371">
    <property type="entry name" value="ARM repeat"/>
    <property type="match status" value="1"/>
</dbReference>
<gene>
    <name evidence="2" type="ORF">AaE_003307</name>
</gene>
<evidence type="ECO:0000313" key="2">
    <source>
        <dbReference type="EMBL" id="KAF0762436.1"/>
    </source>
</evidence>
<proteinExistence type="predicted"/>
<dbReference type="InterPro" id="IPR003307">
    <property type="entry name" value="W2_domain"/>
</dbReference>
<dbReference type="SMART" id="SM00515">
    <property type="entry name" value="eIF5C"/>
    <property type="match status" value="1"/>
</dbReference>
<dbReference type="Proteomes" id="UP000469452">
    <property type="component" value="Unassembled WGS sequence"/>
</dbReference>
<accession>A0A6A5AU68</accession>
<dbReference type="Gene3D" id="1.25.40.180">
    <property type="match status" value="1"/>
</dbReference>
<dbReference type="PROSITE" id="PS51363">
    <property type="entry name" value="W2"/>
    <property type="match status" value="1"/>
</dbReference>
<organism evidence="2 3">
    <name type="scientific">Aphanomyces astaci</name>
    <name type="common">Crayfish plague agent</name>
    <dbReference type="NCBI Taxonomy" id="112090"/>
    <lineage>
        <taxon>Eukaryota</taxon>
        <taxon>Sar</taxon>
        <taxon>Stramenopiles</taxon>
        <taxon>Oomycota</taxon>
        <taxon>Saprolegniomycetes</taxon>
        <taxon>Saprolegniales</taxon>
        <taxon>Verrucalvaceae</taxon>
        <taxon>Aphanomyces</taxon>
    </lineage>
</organism>
<evidence type="ECO:0000259" key="1">
    <source>
        <dbReference type="PROSITE" id="PS51363"/>
    </source>
</evidence>
<protein>
    <recommendedName>
        <fullName evidence="1">W2 domain-containing protein</fullName>
    </recommendedName>
</protein>
<dbReference type="InterPro" id="IPR016024">
    <property type="entry name" value="ARM-type_fold"/>
</dbReference>
<sequence>VIALTEHFCAVKFPALLASFPVVLKLLYDEDLVTEEIILAWTDDDYRKLHAHFQVTPTQAAALKKSLEPFVYWLQNAEEESDDE</sequence>
<evidence type="ECO:0000313" key="3">
    <source>
        <dbReference type="Proteomes" id="UP000469452"/>
    </source>
</evidence>
<reference evidence="2 3" key="1">
    <citation type="submission" date="2019-06" db="EMBL/GenBank/DDBJ databases">
        <title>Genomics analysis of Aphanomyces spp. identifies a new class of oomycete effector associated with host adaptation.</title>
        <authorList>
            <person name="Gaulin E."/>
        </authorList>
    </citation>
    <scope>NUCLEOTIDE SEQUENCE [LARGE SCALE GENOMIC DNA]</scope>
    <source>
        <strain evidence="2 3">E</strain>
    </source>
</reference>
<dbReference type="Pfam" id="PF02020">
    <property type="entry name" value="W2"/>
    <property type="match status" value="1"/>
</dbReference>
<comment type="caution">
    <text evidence="2">The sequence shown here is derived from an EMBL/GenBank/DDBJ whole genome shotgun (WGS) entry which is preliminary data.</text>
</comment>